<evidence type="ECO:0000256" key="1">
    <source>
        <dbReference type="SAM" id="MobiDB-lite"/>
    </source>
</evidence>
<reference evidence="2" key="1">
    <citation type="submission" date="2014-11" db="EMBL/GenBank/DDBJ databases">
        <authorList>
            <person name="Amaro Gonzalez C."/>
        </authorList>
    </citation>
    <scope>NUCLEOTIDE SEQUENCE</scope>
</reference>
<organism evidence="2">
    <name type="scientific">Anguilla anguilla</name>
    <name type="common">European freshwater eel</name>
    <name type="synonym">Muraena anguilla</name>
    <dbReference type="NCBI Taxonomy" id="7936"/>
    <lineage>
        <taxon>Eukaryota</taxon>
        <taxon>Metazoa</taxon>
        <taxon>Chordata</taxon>
        <taxon>Craniata</taxon>
        <taxon>Vertebrata</taxon>
        <taxon>Euteleostomi</taxon>
        <taxon>Actinopterygii</taxon>
        <taxon>Neopterygii</taxon>
        <taxon>Teleostei</taxon>
        <taxon>Anguilliformes</taxon>
        <taxon>Anguillidae</taxon>
        <taxon>Anguilla</taxon>
    </lineage>
</organism>
<feature type="region of interest" description="Disordered" evidence="1">
    <location>
        <begin position="1"/>
        <end position="35"/>
    </location>
</feature>
<sequence length="35" mass="4025">MVSGGYACTHKKKTKTEQNTQNPCLYPQPMKRNIQ</sequence>
<evidence type="ECO:0000313" key="2">
    <source>
        <dbReference type="EMBL" id="JAH79567.1"/>
    </source>
</evidence>
<dbReference type="EMBL" id="GBXM01029010">
    <property type="protein sequence ID" value="JAH79567.1"/>
    <property type="molecule type" value="Transcribed_RNA"/>
</dbReference>
<protein>
    <submittedName>
        <fullName evidence="2">Uncharacterized protein</fullName>
    </submittedName>
</protein>
<dbReference type="AlphaFoldDB" id="A0A0E9VNC3"/>
<reference evidence="2" key="2">
    <citation type="journal article" date="2015" name="Fish Shellfish Immunol.">
        <title>Early steps in the European eel (Anguilla anguilla)-Vibrio vulnificus interaction in the gills: Role of the RtxA13 toxin.</title>
        <authorList>
            <person name="Callol A."/>
            <person name="Pajuelo D."/>
            <person name="Ebbesson L."/>
            <person name="Teles M."/>
            <person name="MacKenzie S."/>
            <person name="Amaro C."/>
        </authorList>
    </citation>
    <scope>NUCLEOTIDE SEQUENCE</scope>
</reference>
<name>A0A0E9VNC3_ANGAN</name>
<accession>A0A0E9VNC3</accession>
<proteinExistence type="predicted"/>